<dbReference type="PROSITE" id="PS50878">
    <property type="entry name" value="RT_POL"/>
    <property type="match status" value="1"/>
</dbReference>
<dbReference type="PANTHER" id="PTHR37984">
    <property type="entry name" value="PROTEIN CBG26694"/>
    <property type="match status" value="1"/>
</dbReference>
<evidence type="ECO:0000256" key="3">
    <source>
        <dbReference type="ARBA" id="ARBA00022722"/>
    </source>
</evidence>
<keyword evidence="6" id="KW-0695">RNA-directed DNA polymerase</keyword>
<keyword evidence="2" id="KW-0548">Nucleotidyltransferase</keyword>
<dbReference type="Gene3D" id="1.10.340.70">
    <property type="match status" value="1"/>
</dbReference>
<accession>U1GE09</accession>
<keyword evidence="9" id="KW-1185">Reference proteome</keyword>
<dbReference type="Pfam" id="PF17921">
    <property type="entry name" value="Integrase_H2C2"/>
    <property type="match status" value="1"/>
</dbReference>
<protein>
    <recommendedName>
        <fullName evidence="7">Reverse transcriptase domain-containing protein</fullName>
    </recommendedName>
</protein>
<dbReference type="Pfam" id="PF17917">
    <property type="entry name" value="RT_RNaseH"/>
    <property type="match status" value="1"/>
</dbReference>
<feature type="domain" description="Reverse transcriptase" evidence="7">
    <location>
        <begin position="1"/>
        <end position="152"/>
    </location>
</feature>
<dbReference type="PANTHER" id="PTHR37984:SF5">
    <property type="entry name" value="PROTEIN NYNRIN-LIKE"/>
    <property type="match status" value="1"/>
</dbReference>
<keyword evidence="5" id="KW-0378">Hydrolase</keyword>
<dbReference type="InterPro" id="IPR000477">
    <property type="entry name" value="RT_dom"/>
</dbReference>
<reference evidence="9" key="1">
    <citation type="journal article" date="2014" name="BMC Genomics">
        <title>Genome characteristics reveal the impact of lichenization on lichen-forming fungus Endocarpon pusillum Hedwig (Verrucariales, Ascomycota).</title>
        <authorList>
            <person name="Wang Y.-Y."/>
            <person name="Liu B."/>
            <person name="Zhang X.-Y."/>
            <person name="Zhou Q.-M."/>
            <person name="Zhang T."/>
            <person name="Li H."/>
            <person name="Yu Y.-F."/>
            <person name="Zhang X.-L."/>
            <person name="Hao X.-Y."/>
            <person name="Wang M."/>
            <person name="Wang L."/>
            <person name="Wei J.-C."/>
        </authorList>
    </citation>
    <scope>NUCLEOTIDE SEQUENCE [LARGE SCALE GENOMIC DNA]</scope>
    <source>
        <strain evidence="9">Z07020 / HMAS-L-300199</strain>
    </source>
</reference>
<dbReference type="HOGENOM" id="CLU_000384_33_2_1"/>
<dbReference type="Pfam" id="PF00078">
    <property type="entry name" value="RVT_1"/>
    <property type="match status" value="1"/>
</dbReference>
<evidence type="ECO:0000256" key="1">
    <source>
        <dbReference type="ARBA" id="ARBA00022679"/>
    </source>
</evidence>
<dbReference type="FunFam" id="3.30.70.270:FF:000020">
    <property type="entry name" value="Transposon Tf2-6 polyprotein-like Protein"/>
    <property type="match status" value="1"/>
</dbReference>
<sequence>MCGLQTAKRNHDKESVYALPLISELHDRIRGAEWFTTLDLRGAYNLVRMKEGEEWKTAFRTRYGHYEYLVMPFGLTNAPATFQALVNDVLREFLDIFAVAYLDDILIYSKTEEEHKSHVKQVLRALKKAHLLVKLEKCEFHKKKVKFLGYILTTSGIQMDESKVKAVQDWPQPKNVKEIQSFLGFANFYRRFIEGYSKITAPLTSMTKKDQPFHWGIEAESSFQELKRRFTSAPILATFDPERQIVLETDASDYAIGMCISQPDDEGRLRPVAFYSRKMIPAELNYEIHDKELLAIVTAFDEWRVYLEGSKYPVKVYTDHKNLLYFTTTKELNRRQVRWSETLSRYNFEISYRKGNDNAKADALSRRVDHSKDTKAPPGSILRLNPDGSMRYNDSVLAATFTISDQDQERQLIRAYQKDRLAREIKKKPENYPAFEIQDSGLILYKGLVYVANSAKDTILRRYHEEMPAGHQGIDKTLERISRLYYFPQMNKSVRE</sequence>
<evidence type="ECO:0000259" key="7">
    <source>
        <dbReference type="PROSITE" id="PS50878"/>
    </source>
</evidence>
<name>U1GE09_ENDPU</name>
<evidence type="ECO:0000313" key="9">
    <source>
        <dbReference type="Proteomes" id="UP000019373"/>
    </source>
</evidence>
<keyword evidence="4" id="KW-0255">Endonuclease</keyword>
<dbReference type="InterPro" id="IPR043128">
    <property type="entry name" value="Rev_trsase/Diguanyl_cyclase"/>
</dbReference>
<dbReference type="OrthoDB" id="4504104at2759"/>
<dbReference type="GeneID" id="19243610"/>
<dbReference type="CDD" id="cd09274">
    <property type="entry name" value="RNase_HI_RT_Ty3"/>
    <property type="match status" value="1"/>
</dbReference>
<dbReference type="Gene3D" id="3.10.10.10">
    <property type="entry name" value="HIV Type 1 Reverse Transcriptase, subunit A, domain 1"/>
    <property type="match status" value="1"/>
</dbReference>
<evidence type="ECO:0000256" key="5">
    <source>
        <dbReference type="ARBA" id="ARBA00022801"/>
    </source>
</evidence>
<dbReference type="RefSeq" id="XP_007804385.1">
    <property type="nucleotide sequence ID" value="XM_007806194.1"/>
</dbReference>
<dbReference type="Gene3D" id="3.30.70.270">
    <property type="match status" value="2"/>
</dbReference>
<dbReference type="GO" id="GO:0016787">
    <property type="term" value="F:hydrolase activity"/>
    <property type="evidence" value="ECO:0007669"/>
    <property type="project" value="UniProtKB-KW"/>
</dbReference>
<evidence type="ECO:0000256" key="2">
    <source>
        <dbReference type="ARBA" id="ARBA00022695"/>
    </source>
</evidence>
<dbReference type="OMA" id="FHITHRP"/>
<keyword evidence="3" id="KW-0540">Nuclease</keyword>
<dbReference type="InterPro" id="IPR043502">
    <property type="entry name" value="DNA/RNA_pol_sf"/>
</dbReference>
<dbReference type="AlphaFoldDB" id="U1GE09"/>
<dbReference type="eggNOG" id="KOG0017">
    <property type="taxonomic scope" value="Eukaryota"/>
</dbReference>
<dbReference type="EMBL" id="KE721365">
    <property type="protein sequence ID" value="ERF69956.1"/>
    <property type="molecule type" value="Genomic_DNA"/>
</dbReference>
<dbReference type="CDD" id="cd01647">
    <property type="entry name" value="RT_LTR"/>
    <property type="match status" value="1"/>
</dbReference>
<dbReference type="GO" id="GO:0003964">
    <property type="term" value="F:RNA-directed DNA polymerase activity"/>
    <property type="evidence" value="ECO:0007669"/>
    <property type="project" value="UniProtKB-KW"/>
</dbReference>
<dbReference type="GO" id="GO:0004519">
    <property type="term" value="F:endonuclease activity"/>
    <property type="evidence" value="ECO:0007669"/>
    <property type="project" value="UniProtKB-KW"/>
</dbReference>
<evidence type="ECO:0000256" key="4">
    <source>
        <dbReference type="ARBA" id="ARBA00022759"/>
    </source>
</evidence>
<organism evidence="8 9">
    <name type="scientific">Endocarpon pusillum (strain Z07020 / HMAS-L-300199)</name>
    <name type="common">Lichen-forming fungus</name>
    <dbReference type="NCBI Taxonomy" id="1263415"/>
    <lineage>
        <taxon>Eukaryota</taxon>
        <taxon>Fungi</taxon>
        <taxon>Dikarya</taxon>
        <taxon>Ascomycota</taxon>
        <taxon>Pezizomycotina</taxon>
        <taxon>Eurotiomycetes</taxon>
        <taxon>Chaetothyriomycetidae</taxon>
        <taxon>Verrucariales</taxon>
        <taxon>Verrucariaceae</taxon>
        <taxon>Endocarpon</taxon>
    </lineage>
</organism>
<dbReference type="InterPro" id="IPR041373">
    <property type="entry name" value="RT_RNaseH"/>
</dbReference>
<gene>
    <name evidence="8" type="ORF">EPUS_08767</name>
</gene>
<dbReference type="SUPFAM" id="SSF56672">
    <property type="entry name" value="DNA/RNA polymerases"/>
    <property type="match status" value="1"/>
</dbReference>
<evidence type="ECO:0000256" key="6">
    <source>
        <dbReference type="ARBA" id="ARBA00022918"/>
    </source>
</evidence>
<dbReference type="InterPro" id="IPR041588">
    <property type="entry name" value="Integrase_H2C2"/>
</dbReference>
<proteinExistence type="predicted"/>
<dbReference type="InterPro" id="IPR050951">
    <property type="entry name" value="Retrovirus_Pol_polyprotein"/>
</dbReference>
<keyword evidence="1" id="KW-0808">Transferase</keyword>
<dbReference type="Proteomes" id="UP000019373">
    <property type="component" value="Unassembled WGS sequence"/>
</dbReference>
<evidence type="ECO:0000313" key="8">
    <source>
        <dbReference type="EMBL" id="ERF69956.1"/>
    </source>
</evidence>